<protein>
    <submittedName>
        <fullName evidence="1">Uncharacterized protein</fullName>
    </submittedName>
</protein>
<name>A0A4Y2HR37_ARAVE</name>
<evidence type="ECO:0000313" key="2">
    <source>
        <dbReference type="Proteomes" id="UP000499080"/>
    </source>
</evidence>
<dbReference type="AlphaFoldDB" id="A0A4Y2HR37"/>
<evidence type="ECO:0000313" key="1">
    <source>
        <dbReference type="EMBL" id="GBM67732.1"/>
    </source>
</evidence>
<dbReference type="EMBL" id="BGPR01002098">
    <property type="protein sequence ID" value="GBM67732.1"/>
    <property type="molecule type" value="Genomic_DNA"/>
</dbReference>
<organism evidence="1 2">
    <name type="scientific">Araneus ventricosus</name>
    <name type="common">Orbweaver spider</name>
    <name type="synonym">Epeira ventricosa</name>
    <dbReference type="NCBI Taxonomy" id="182803"/>
    <lineage>
        <taxon>Eukaryota</taxon>
        <taxon>Metazoa</taxon>
        <taxon>Ecdysozoa</taxon>
        <taxon>Arthropoda</taxon>
        <taxon>Chelicerata</taxon>
        <taxon>Arachnida</taxon>
        <taxon>Araneae</taxon>
        <taxon>Araneomorphae</taxon>
        <taxon>Entelegynae</taxon>
        <taxon>Araneoidea</taxon>
        <taxon>Araneidae</taxon>
        <taxon>Araneus</taxon>
    </lineage>
</organism>
<sequence>MFHFATLPPIRPSKIYPRIALTCSLSVVAVNTNLDIKAFSLAVLRQASALRSQTISDPQVVNHFQRSLSEMTTWGGDPVRSLRMSPAASCDHAQQAWSVVSACLLRVTIHPDLQNARI</sequence>
<reference evidence="1 2" key="1">
    <citation type="journal article" date="2019" name="Sci. Rep.">
        <title>Orb-weaving spider Araneus ventricosus genome elucidates the spidroin gene catalogue.</title>
        <authorList>
            <person name="Kono N."/>
            <person name="Nakamura H."/>
            <person name="Ohtoshi R."/>
            <person name="Moran D.A.P."/>
            <person name="Shinohara A."/>
            <person name="Yoshida Y."/>
            <person name="Fujiwara M."/>
            <person name="Mori M."/>
            <person name="Tomita M."/>
            <person name="Arakawa K."/>
        </authorList>
    </citation>
    <scope>NUCLEOTIDE SEQUENCE [LARGE SCALE GENOMIC DNA]</scope>
</reference>
<accession>A0A4Y2HR37</accession>
<dbReference type="Proteomes" id="UP000499080">
    <property type="component" value="Unassembled WGS sequence"/>
</dbReference>
<comment type="caution">
    <text evidence="1">The sequence shown here is derived from an EMBL/GenBank/DDBJ whole genome shotgun (WGS) entry which is preliminary data.</text>
</comment>
<gene>
    <name evidence="1" type="ORF">AVEN_253172_1</name>
</gene>
<keyword evidence="2" id="KW-1185">Reference proteome</keyword>
<proteinExistence type="predicted"/>